<dbReference type="Pfam" id="PF00652">
    <property type="entry name" value="Ricin_B_lectin"/>
    <property type="match status" value="2"/>
</dbReference>
<feature type="chain" id="PRO_5040484405" description="Ribosome-inactivating protein" evidence="10">
    <location>
        <begin position="27"/>
        <end position="584"/>
    </location>
</feature>
<feature type="domain" description="Ricin B lectin" evidence="11">
    <location>
        <begin position="329"/>
        <end position="457"/>
    </location>
</feature>
<comment type="catalytic activity">
    <reaction evidence="1 9">
        <text>Endohydrolysis of the N-glycosidic bond at one specific adenosine on the 28S rRNA.</text>
        <dbReference type="EC" id="3.2.2.22"/>
    </reaction>
</comment>
<dbReference type="InterPro" id="IPR016138">
    <property type="entry name" value="Ribosome_inactivat_prot_sub1"/>
</dbReference>
<dbReference type="CDD" id="cd23444">
    <property type="entry name" value="beta-trefoil_Ricin_RIPs_II_rpt2"/>
    <property type="match status" value="1"/>
</dbReference>
<keyword evidence="3 9" id="KW-0800">Toxin</keyword>
<evidence type="ECO:0000313" key="13">
    <source>
        <dbReference type="RefSeq" id="XP_021844756.1"/>
    </source>
</evidence>
<dbReference type="PANTHER" id="PTHR33453">
    <property type="match status" value="1"/>
</dbReference>
<dbReference type="InterPro" id="IPR000772">
    <property type="entry name" value="Ricin_B_lectin"/>
</dbReference>
<dbReference type="CDD" id="cd23443">
    <property type="entry name" value="beta-trefoil_Ricin_RIPs_II_rpt1"/>
    <property type="match status" value="1"/>
</dbReference>
<organism evidence="12 13">
    <name type="scientific">Spinacia oleracea</name>
    <name type="common">Spinach</name>
    <dbReference type="NCBI Taxonomy" id="3562"/>
    <lineage>
        <taxon>Eukaryota</taxon>
        <taxon>Viridiplantae</taxon>
        <taxon>Streptophyta</taxon>
        <taxon>Embryophyta</taxon>
        <taxon>Tracheophyta</taxon>
        <taxon>Spermatophyta</taxon>
        <taxon>Magnoliopsida</taxon>
        <taxon>eudicotyledons</taxon>
        <taxon>Gunneridae</taxon>
        <taxon>Pentapetalae</taxon>
        <taxon>Caryophyllales</taxon>
        <taxon>Chenopodiaceae</taxon>
        <taxon>Chenopodioideae</taxon>
        <taxon>Anserineae</taxon>
        <taxon>Spinacia</taxon>
    </lineage>
</organism>
<dbReference type="InterPro" id="IPR001574">
    <property type="entry name" value="Ribosome_inactivat_prot"/>
</dbReference>
<dbReference type="InterPro" id="IPR035992">
    <property type="entry name" value="Ricin_B-like_lectins"/>
</dbReference>
<dbReference type="SUPFAM" id="SSF56371">
    <property type="entry name" value="Ribosome inactivating proteins (RIP)"/>
    <property type="match status" value="1"/>
</dbReference>
<evidence type="ECO:0000259" key="11">
    <source>
        <dbReference type="SMART" id="SM00458"/>
    </source>
</evidence>
<evidence type="ECO:0000256" key="5">
    <source>
        <dbReference type="ARBA" id="ARBA00022821"/>
    </source>
</evidence>
<comment type="similarity">
    <text evidence="2">Belongs to the ribosome-inactivating protein family. Type 1 RIP subfamily.</text>
</comment>
<dbReference type="GO" id="GO:0090729">
    <property type="term" value="F:toxin activity"/>
    <property type="evidence" value="ECO:0007669"/>
    <property type="project" value="UniProtKB-KW"/>
</dbReference>
<dbReference type="GO" id="GO:0030598">
    <property type="term" value="F:rRNA N-glycosylase activity"/>
    <property type="evidence" value="ECO:0007669"/>
    <property type="project" value="UniProtKB-EC"/>
</dbReference>
<comment type="function">
    <text evidence="9">The A chain is responsible for inhibiting protein synthesis through the catalytic inactivation of 60S ribosomal subunits by removing adenine from position 4,324 of 28S rRNA. The B chain binds to cell receptors and probably facilitates the entry into the cell of the A chain; B chains are also responsible for cell agglutination (lectin activity).</text>
</comment>
<evidence type="ECO:0000256" key="3">
    <source>
        <dbReference type="ARBA" id="ARBA00022656"/>
    </source>
</evidence>
<dbReference type="RefSeq" id="XP_021844756.1">
    <property type="nucleotide sequence ID" value="XM_021989064.2"/>
</dbReference>
<name>A0A9R0I8T8_SPIOL</name>
<dbReference type="KEGG" id="soe:110784614"/>
<sequence>MRLLWVVITAWACWFALLVQPQHCKGFNQLNKGTFEKDSNLNVYTIRFNTDKATKDSYMKFIKDLYNALTDRADRDGDIPILPSSLGPNNPGQYVHVELSNGRRSVTLAIDLSNVYVMGIQAGNTAYFFKDVNKDIYKTVFPGEGIQREALPFTSQYGAMEGAAGVDDRREIPLGISRLGQQIDQVHNGGNRNIARALITMIQMVAEAVRFRNIEQKVVATIQSDSQYGEFYPDGLMLEWETSWGALSAAVQSAVDGIFPSAVQLNFDGGQVQVIETVRQILFFLSIMPLVCRRNYLEYTFSSSLSLPISRRGLQQEMSVDDKCNQVLEPKVHITGFDGFCVSVKDGDYSDGNSIVLTECKDGQENQVWSLRSQDQTIRSKGKCLTTYGYKQGNYVMIYDCDTAIPDATKWHIDSIVGKIKNPRSGLYLTADRRATGVHNLVIDHYQYASRQVWLPTNITTPSVNYIVGYRSLCVTQDGFNLVWMVYCTGNMKSLRWALYPDGTIRPEEHRGRCLQYTHGLQVISLGACGGWSNERWLFQVDGTILHVATGLLMDFIETSGLYQITLNDYTDSFSQIWFLTPYL</sequence>
<dbReference type="Gene3D" id="3.40.420.10">
    <property type="entry name" value="Ricin (A subunit), domain 1"/>
    <property type="match status" value="1"/>
</dbReference>
<dbReference type="GO" id="GO:0017148">
    <property type="term" value="P:negative regulation of translation"/>
    <property type="evidence" value="ECO:0007669"/>
    <property type="project" value="UniProtKB-KW"/>
</dbReference>
<dbReference type="Gene3D" id="2.80.10.50">
    <property type="match status" value="2"/>
</dbReference>
<evidence type="ECO:0000256" key="2">
    <source>
        <dbReference type="ARBA" id="ARBA00008544"/>
    </source>
</evidence>
<dbReference type="OrthoDB" id="1642280at2759"/>
<dbReference type="InterPro" id="IPR017989">
    <property type="entry name" value="Ribosome_inactivat_1/2"/>
</dbReference>
<dbReference type="Pfam" id="PF00161">
    <property type="entry name" value="RIP"/>
    <property type="match status" value="1"/>
</dbReference>
<dbReference type="InterPro" id="IPR036041">
    <property type="entry name" value="Ribosome-inact_prot_sf"/>
</dbReference>
<protein>
    <recommendedName>
        <fullName evidence="9">Ribosome-inactivating protein</fullName>
    </recommendedName>
    <component>
        <recommendedName>
            <fullName evidence="9">Ribosome-inactivating protein chain A</fullName>
        </recommendedName>
        <alternativeName>
            <fullName evidence="9">rRNA N-glycosidase</fullName>
            <ecNumber evidence="9">3.2.2.22</ecNumber>
        </alternativeName>
    </component>
    <component>
        <recommendedName>
            <fullName evidence="9">Ribosome-inactivating protein chain B</fullName>
        </recommendedName>
    </component>
</protein>
<keyword evidence="8 9" id="KW-0652">Protein synthesis inhibitor</keyword>
<feature type="domain" description="Ricin B lectin" evidence="11">
    <location>
        <begin position="462"/>
        <end position="581"/>
    </location>
</feature>
<dbReference type="GO" id="GO:0006952">
    <property type="term" value="P:defense response"/>
    <property type="evidence" value="ECO:0007669"/>
    <property type="project" value="UniProtKB-KW"/>
</dbReference>
<keyword evidence="4 9" id="KW-0378">Hydrolase</keyword>
<reference evidence="12" key="1">
    <citation type="journal article" date="2021" name="Nat. Commun.">
        <title>Genomic analyses provide insights into spinach domestication and the genetic basis of agronomic traits.</title>
        <authorList>
            <person name="Cai X."/>
            <person name="Sun X."/>
            <person name="Xu C."/>
            <person name="Sun H."/>
            <person name="Wang X."/>
            <person name="Ge C."/>
            <person name="Zhang Z."/>
            <person name="Wang Q."/>
            <person name="Fei Z."/>
            <person name="Jiao C."/>
            <person name="Wang Q."/>
        </authorList>
    </citation>
    <scope>NUCLEOTIDE SEQUENCE [LARGE SCALE GENOMIC DNA]</scope>
    <source>
        <strain evidence="12">cv. Varoflay</strain>
    </source>
</reference>
<feature type="signal peptide" evidence="10">
    <location>
        <begin position="1"/>
        <end position="26"/>
    </location>
</feature>
<evidence type="ECO:0000256" key="7">
    <source>
        <dbReference type="ARBA" id="ARBA00023180"/>
    </source>
</evidence>
<evidence type="ECO:0000256" key="4">
    <source>
        <dbReference type="ARBA" id="ARBA00022801"/>
    </source>
</evidence>
<keyword evidence="6" id="KW-1015">Disulfide bond</keyword>
<dbReference type="InterPro" id="IPR016139">
    <property type="entry name" value="Ribosome_inactivat_prot_sub2"/>
</dbReference>
<evidence type="ECO:0000256" key="1">
    <source>
        <dbReference type="ARBA" id="ARBA00000237"/>
    </source>
</evidence>
<dbReference type="SMART" id="SM00458">
    <property type="entry name" value="RICIN"/>
    <property type="match status" value="2"/>
</dbReference>
<proteinExistence type="inferred from homology"/>
<dbReference type="SUPFAM" id="SSF50370">
    <property type="entry name" value="Ricin B-like lectins"/>
    <property type="match status" value="2"/>
</dbReference>
<accession>A0A9R0I8T8</accession>
<evidence type="ECO:0000256" key="9">
    <source>
        <dbReference type="RuleBase" id="RU004915"/>
    </source>
</evidence>
<evidence type="ECO:0000313" key="12">
    <source>
        <dbReference type="Proteomes" id="UP000813463"/>
    </source>
</evidence>
<dbReference type="PRINTS" id="PR00396">
    <property type="entry name" value="SHIGARICIN"/>
</dbReference>
<evidence type="ECO:0000256" key="6">
    <source>
        <dbReference type="ARBA" id="ARBA00023157"/>
    </source>
</evidence>
<keyword evidence="12" id="KW-1185">Reference proteome</keyword>
<dbReference type="PANTHER" id="PTHR33453:SF34">
    <property type="entry name" value="RIBOSOME-INACTIVATING PROTEIN"/>
    <property type="match status" value="1"/>
</dbReference>
<keyword evidence="5 9" id="KW-0611">Plant defense</keyword>
<dbReference type="Proteomes" id="UP000813463">
    <property type="component" value="Chromosome 5"/>
</dbReference>
<evidence type="ECO:0000256" key="8">
    <source>
        <dbReference type="ARBA" id="ARBA00023193"/>
    </source>
</evidence>
<dbReference type="PROSITE" id="PS50231">
    <property type="entry name" value="RICIN_B_LECTIN"/>
    <property type="match status" value="2"/>
</dbReference>
<keyword evidence="10" id="KW-0732">Signal</keyword>
<dbReference type="GeneID" id="110784614"/>
<dbReference type="Gene3D" id="4.10.470.10">
    <property type="entry name" value="Ricin (A Subunit), domain 2"/>
    <property type="match status" value="1"/>
</dbReference>
<keyword evidence="7" id="KW-0325">Glycoprotein</keyword>
<gene>
    <name evidence="13" type="primary">LOC110784614</name>
</gene>
<comment type="subunit">
    <text evidence="9">Might form dimers or tetramers of disulfide-linked A and B chains.</text>
</comment>
<reference evidence="13" key="2">
    <citation type="submission" date="2025-08" db="UniProtKB">
        <authorList>
            <consortium name="RefSeq"/>
        </authorList>
    </citation>
    <scope>IDENTIFICATION</scope>
    <source>
        <tissue evidence="13">Leaf</tissue>
    </source>
</reference>
<evidence type="ECO:0000256" key="10">
    <source>
        <dbReference type="SAM" id="SignalP"/>
    </source>
</evidence>
<dbReference type="EC" id="3.2.2.22" evidence="9"/>
<dbReference type="AlphaFoldDB" id="A0A9R0I8T8"/>